<evidence type="ECO:0000256" key="5">
    <source>
        <dbReference type="ARBA" id="ARBA00023180"/>
    </source>
</evidence>
<name>A0AAV2HD69_LYMST</name>
<dbReference type="GO" id="GO:0008270">
    <property type="term" value="F:zinc ion binding"/>
    <property type="evidence" value="ECO:0007669"/>
    <property type="project" value="InterPro"/>
</dbReference>
<keyword evidence="11" id="KW-1185">Reference proteome</keyword>
<dbReference type="FunFam" id="3.10.200.10:FF:000003">
    <property type="entry name" value="Carbonic anhydrase 12"/>
    <property type="match status" value="1"/>
</dbReference>
<evidence type="ECO:0000256" key="8">
    <source>
        <dbReference type="SAM" id="MobiDB-lite"/>
    </source>
</evidence>
<evidence type="ECO:0000256" key="3">
    <source>
        <dbReference type="ARBA" id="ARBA00022723"/>
    </source>
</evidence>
<dbReference type="PROSITE" id="PS51144">
    <property type="entry name" value="ALPHA_CA_2"/>
    <property type="match status" value="1"/>
</dbReference>
<gene>
    <name evidence="10" type="ORF">GSLYS_00005818001</name>
</gene>
<accession>A0AAV2HD69</accession>
<evidence type="ECO:0000256" key="6">
    <source>
        <dbReference type="ARBA" id="ARBA00023239"/>
    </source>
</evidence>
<feature type="domain" description="Alpha-carbonic anhydrase" evidence="9">
    <location>
        <begin position="30"/>
        <end position="289"/>
    </location>
</feature>
<evidence type="ECO:0000313" key="11">
    <source>
        <dbReference type="Proteomes" id="UP001497497"/>
    </source>
</evidence>
<feature type="region of interest" description="Disordered" evidence="8">
    <location>
        <begin position="344"/>
        <end position="375"/>
    </location>
</feature>
<dbReference type="EC" id="4.2.1.1" evidence="2"/>
<evidence type="ECO:0000256" key="4">
    <source>
        <dbReference type="ARBA" id="ARBA00022833"/>
    </source>
</evidence>
<dbReference type="SMART" id="SM01057">
    <property type="entry name" value="Carb_anhydrase"/>
    <property type="match status" value="1"/>
</dbReference>
<protein>
    <recommendedName>
        <fullName evidence="2">carbonic anhydrase</fullName>
        <ecNumber evidence="2">4.2.1.1</ecNumber>
    </recommendedName>
</protein>
<dbReference type="Gene3D" id="3.10.200.10">
    <property type="entry name" value="Alpha carbonic anhydrase"/>
    <property type="match status" value="1"/>
</dbReference>
<dbReference type="Proteomes" id="UP001497497">
    <property type="component" value="Unassembled WGS sequence"/>
</dbReference>
<dbReference type="InterPro" id="IPR001148">
    <property type="entry name" value="CA_dom"/>
</dbReference>
<keyword evidence="4" id="KW-0862">Zinc</keyword>
<feature type="region of interest" description="Disordered" evidence="8">
    <location>
        <begin position="405"/>
        <end position="431"/>
    </location>
</feature>
<feature type="compositionally biased region" description="Polar residues" evidence="8">
    <location>
        <begin position="362"/>
        <end position="371"/>
    </location>
</feature>
<dbReference type="PANTHER" id="PTHR18952:SF265">
    <property type="entry name" value="CARBONIC ANHYDRASE"/>
    <property type="match status" value="1"/>
</dbReference>
<keyword evidence="5" id="KW-0325">Glycoprotein</keyword>
<sequence length="452" mass="51043">MEFFVDFSRVFTSKLQCYGILAGFTLTAAAKWSYDGDHGPMNWHKLFPEQCGGKFQSPIDLRAEETSYNPDLKDFAIWYDPPKPDSKFYVKNNGHTAQVDLDGDFYVTNGGLPNIYKILQFHFHWGHKAHHGSEHLIDGKASPIELHMVSYNSELYTDVGGAVTKSGGLAVLGVMYELSEEDNPTLEIVIKGLKHIKKPGSRILLPQFSLRDLLPSDITRYYRYNGSLTTPACFESVIWTVFDTPQTISEKQLKEFRNIQQMKHKKDGRHRRSSSKVDPRMEELMEEMGILGNKEEVTAFKASVLLDMQKELDIPHQDQPMPTRSDHGANYKPKFDEERASQIDKNMNEGGGNSVEKEHSTAPASSENSAESDGHEVMVNNYRPVQPLNDRVVHRSFKLRGTRVTDVNGAGSGAHWNTEGTHEAQREGRGSSNQNVISLAAILCFFIAWRFV</sequence>
<dbReference type="CDD" id="cd00326">
    <property type="entry name" value="alpha_CA"/>
    <property type="match status" value="1"/>
</dbReference>
<comment type="similarity">
    <text evidence="1">Belongs to the alpha-carbonic anhydrase family.</text>
</comment>
<proteinExistence type="inferred from homology"/>
<dbReference type="AlphaFoldDB" id="A0AAV2HD69"/>
<comment type="catalytic activity">
    <reaction evidence="7">
        <text>hydrogencarbonate + H(+) = CO2 + H2O</text>
        <dbReference type="Rhea" id="RHEA:10748"/>
        <dbReference type="ChEBI" id="CHEBI:15377"/>
        <dbReference type="ChEBI" id="CHEBI:15378"/>
        <dbReference type="ChEBI" id="CHEBI:16526"/>
        <dbReference type="ChEBI" id="CHEBI:17544"/>
        <dbReference type="EC" id="4.2.1.1"/>
    </reaction>
</comment>
<dbReference type="InterPro" id="IPR036398">
    <property type="entry name" value="CA_dom_sf"/>
</dbReference>
<reference evidence="10 11" key="1">
    <citation type="submission" date="2024-04" db="EMBL/GenBank/DDBJ databases">
        <authorList>
            <consortium name="Genoscope - CEA"/>
            <person name="William W."/>
        </authorList>
    </citation>
    <scope>NUCLEOTIDE SEQUENCE [LARGE SCALE GENOMIC DNA]</scope>
</reference>
<dbReference type="Pfam" id="PF00194">
    <property type="entry name" value="Carb_anhydrase"/>
    <property type="match status" value="1"/>
</dbReference>
<feature type="compositionally biased region" description="Basic and acidic residues" evidence="8">
    <location>
        <begin position="420"/>
        <end position="429"/>
    </location>
</feature>
<evidence type="ECO:0000256" key="7">
    <source>
        <dbReference type="ARBA" id="ARBA00048348"/>
    </source>
</evidence>
<evidence type="ECO:0000313" key="10">
    <source>
        <dbReference type="EMBL" id="CAL1531723.1"/>
    </source>
</evidence>
<keyword evidence="6" id="KW-0456">Lyase</keyword>
<dbReference type="SUPFAM" id="SSF51069">
    <property type="entry name" value="Carbonic anhydrase"/>
    <property type="match status" value="2"/>
</dbReference>
<organism evidence="10 11">
    <name type="scientific">Lymnaea stagnalis</name>
    <name type="common">Great pond snail</name>
    <name type="synonym">Helix stagnalis</name>
    <dbReference type="NCBI Taxonomy" id="6523"/>
    <lineage>
        <taxon>Eukaryota</taxon>
        <taxon>Metazoa</taxon>
        <taxon>Spiralia</taxon>
        <taxon>Lophotrochozoa</taxon>
        <taxon>Mollusca</taxon>
        <taxon>Gastropoda</taxon>
        <taxon>Heterobranchia</taxon>
        <taxon>Euthyneura</taxon>
        <taxon>Panpulmonata</taxon>
        <taxon>Hygrophila</taxon>
        <taxon>Lymnaeoidea</taxon>
        <taxon>Lymnaeidae</taxon>
        <taxon>Lymnaea</taxon>
    </lineage>
</organism>
<dbReference type="PANTHER" id="PTHR18952">
    <property type="entry name" value="CARBONIC ANHYDRASE"/>
    <property type="match status" value="1"/>
</dbReference>
<dbReference type="InterPro" id="IPR023561">
    <property type="entry name" value="Carbonic_anhydrase_a-class"/>
</dbReference>
<evidence type="ECO:0000259" key="9">
    <source>
        <dbReference type="PROSITE" id="PS51144"/>
    </source>
</evidence>
<dbReference type="GO" id="GO:0004089">
    <property type="term" value="F:carbonate dehydratase activity"/>
    <property type="evidence" value="ECO:0007669"/>
    <property type="project" value="UniProtKB-EC"/>
</dbReference>
<keyword evidence="3" id="KW-0479">Metal-binding</keyword>
<comment type="caution">
    <text evidence="10">The sequence shown here is derived from an EMBL/GenBank/DDBJ whole genome shotgun (WGS) entry which is preliminary data.</text>
</comment>
<dbReference type="EMBL" id="CAXITT010000096">
    <property type="protein sequence ID" value="CAL1531723.1"/>
    <property type="molecule type" value="Genomic_DNA"/>
</dbReference>
<evidence type="ECO:0000256" key="2">
    <source>
        <dbReference type="ARBA" id="ARBA00012925"/>
    </source>
</evidence>
<evidence type="ECO:0000256" key="1">
    <source>
        <dbReference type="ARBA" id="ARBA00010718"/>
    </source>
</evidence>